<feature type="region of interest" description="Disordered" evidence="1">
    <location>
        <begin position="1"/>
        <end position="78"/>
    </location>
</feature>
<evidence type="ECO:0000313" key="3">
    <source>
        <dbReference type="EMBL" id="KAK5955305.1"/>
    </source>
</evidence>
<feature type="compositionally biased region" description="Acidic residues" evidence="1">
    <location>
        <begin position="416"/>
        <end position="431"/>
    </location>
</feature>
<accession>A0AAN8ESQ5</accession>
<evidence type="ECO:0000259" key="2">
    <source>
        <dbReference type="SMART" id="SM01373"/>
    </source>
</evidence>
<reference evidence="3 4" key="1">
    <citation type="submission" date="2022-12" db="EMBL/GenBank/DDBJ databases">
        <title>Genomic features and morphological characterization of a novel Knufia sp. strain isolated from spacecraft assembly facility.</title>
        <authorList>
            <person name="Teixeira M."/>
            <person name="Chander A.M."/>
            <person name="Stajich J.E."/>
            <person name="Venkateswaran K."/>
        </authorList>
    </citation>
    <scope>NUCLEOTIDE SEQUENCE [LARGE SCALE GENOMIC DNA]</scope>
    <source>
        <strain evidence="3 4">FJI-L2-BK-P2</strain>
    </source>
</reference>
<dbReference type="EMBL" id="JAKLMC020000007">
    <property type="protein sequence ID" value="KAK5955305.1"/>
    <property type="molecule type" value="Genomic_DNA"/>
</dbReference>
<feature type="region of interest" description="Disordered" evidence="1">
    <location>
        <begin position="153"/>
        <end position="192"/>
    </location>
</feature>
<proteinExistence type="predicted"/>
<dbReference type="Gene3D" id="1.10.10.1210">
    <property type="entry name" value="MAGE homology domain, winged helix WH2 motif"/>
    <property type="match status" value="1"/>
</dbReference>
<dbReference type="Pfam" id="PF01454">
    <property type="entry name" value="MAGE"/>
    <property type="match status" value="1"/>
</dbReference>
<feature type="compositionally biased region" description="Basic and acidic residues" evidence="1">
    <location>
        <begin position="376"/>
        <end position="392"/>
    </location>
</feature>
<feature type="region of interest" description="Disordered" evidence="1">
    <location>
        <begin position="250"/>
        <end position="272"/>
    </location>
</feature>
<evidence type="ECO:0000256" key="1">
    <source>
        <dbReference type="SAM" id="MobiDB-lite"/>
    </source>
</evidence>
<dbReference type="PANTHER" id="PTHR11736:SF14">
    <property type="entry name" value="NSE3 HOMOLOG, SMC5-SMC6 COMPLEX COMPONENT"/>
    <property type="match status" value="1"/>
</dbReference>
<keyword evidence="4" id="KW-1185">Reference proteome</keyword>
<dbReference type="Gene3D" id="1.10.10.1200">
    <property type="entry name" value="MAGE homology domain, winged helix WH1 motif"/>
    <property type="match status" value="1"/>
</dbReference>
<dbReference type="InterPro" id="IPR041899">
    <property type="entry name" value="MAGE_WH2"/>
</dbReference>
<dbReference type="InterPro" id="IPR002190">
    <property type="entry name" value="MHD_dom"/>
</dbReference>
<feature type="domain" description="MAGE" evidence="2">
    <location>
        <begin position="85"/>
        <end position="342"/>
    </location>
</feature>
<feature type="compositionally biased region" description="Basic and acidic residues" evidence="1">
    <location>
        <begin position="432"/>
        <end position="450"/>
    </location>
</feature>
<comment type="caution">
    <text evidence="3">The sequence shown here is derived from an EMBL/GenBank/DDBJ whole genome shotgun (WGS) entry which is preliminary data.</text>
</comment>
<evidence type="ECO:0000313" key="4">
    <source>
        <dbReference type="Proteomes" id="UP001316803"/>
    </source>
</evidence>
<dbReference type="SMART" id="SM01373">
    <property type="entry name" value="MAGE"/>
    <property type="match status" value="1"/>
</dbReference>
<protein>
    <recommendedName>
        <fullName evidence="2">MAGE domain-containing protein</fullName>
    </recommendedName>
</protein>
<feature type="compositionally biased region" description="Basic and acidic residues" evidence="1">
    <location>
        <begin position="7"/>
        <end position="17"/>
    </location>
</feature>
<feature type="compositionally biased region" description="Gly residues" evidence="1">
    <location>
        <begin position="400"/>
        <end position="413"/>
    </location>
</feature>
<dbReference type="Proteomes" id="UP001316803">
    <property type="component" value="Unassembled WGS sequence"/>
</dbReference>
<dbReference type="InterPro" id="IPR041898">
    <property type="entry name" value="MAGE_WH1"/>
</dbReference>
<gene>
    <name evidence="3" type="ORF">OHC33_003987</name>
</gene>
<feature type="compositionally biased region" description="Acidic residues" evidence="1">
    <location>
        <begin position="60"/>
        <end position="70"/>
    </location>
</feature>
<dbReference type="AlphaFoldDB" id="A0AAN8ESQ5"/>
<dbReference type="PANTHER" id="PTHR11736">
    <property type="entry name" value="MELANOMA-ASSOCIATED ANTIGEN MAGE ANTIGEN"/>
    <property type="match status" value="1"/>
</dbReference>
<sequence length="468" mass="51865">MPRTLKRRADAISRDQESDAESPSDSPPRRRSTQQQPQSTQRRQRRRSTPPSDVSRSDNDASDNDADADPAADTQSQSKTMIKKLVRLALSSEYARQPLRRTDITAKILKSDTGSTSTRVNFRSIFLGAQIILRDVFGMELVDLPSRERVGLNERRKAASQKATQKEAATQRRARDEDEGGGVETQTQGRRKDPVLSAQSWILVSTLPTAYKTRPELLVPSRAPDQGVESAYVALYTIIVSLLYLHTPSGGGGDSAKQVSQGKESEDATEPISDAKLHRYLSRLSLSEWTPMGVEGANVEKLLARMVREGYVERRRDNSGGEEVVEWVVGPRGKREVGRMGVAGLVRGVYGFGVDGEGRGLEVPVVDGEDGDEEGEPQRQRPVKMEKDELERRLKRTLGGVVGLKIGNGGQGGVVEAEDEPEPEQEQEEEREERAEGSRRRNRNANEGRAPRRSGRRRGGDEDDEDDE</sequence>
<dbReference type="InterPro" id="IPR037445">
    <property type="entry name" value="MAGE"/>
</dbReference>
<feature type="region of interest" description="Disordered" evidence="1">
    <location>
        <begin position="358"/>
        <end position="468"/>
    </location>
</feature>
<organism evidence="3 4">
    <name type="scientific">Knufia fluminis</name>
    <dbReference type="NCBI Taxonomy" id="191047"/>
    <lineage>
        <taxon>Eukaryota</taxon>
        <taxon>Fungi</taxon>
        <taxon>Dikarya</taxon>
        <taxon>Ascomycota</taxon>
        <taxon>Pezizomycotina</taxon>
        <taxon>Eurotiomycetes</taxon>
        <taxon>Chaetothyriomycetidae</taxon>
        <taxon>Chaetothyriales</taxon>
        <taxon>Trichomeriaceae</taxon>
        <taxon>Knufia</taxon>
    </lineage>
</organism>
<dbReference type="GO" id="GO:0006281">
    <property type="term" value="P:DNA repair"/>
    <property type="evidence" value="ECO:0007669"/>
    <property type="project" value="TreeGrafter"/>
</dbReference>
<name>A0AAN8ESQ5_9EURO</name>
<dbReference type="GO" id="GO:0005634">
    <property type="term" value="C:nucleus"/>
    <property type="evidence" value="ECO:0007669"/>
    <property type="project" value="TreeGrafter"/>
</dbReference>